<reference evidence="2" key="1">
    <citation type="submission" date="2019-08" db="EMBL/GenBank/DDBJ databases">
        <authorList>
            <person name="Kucharzyk K."/>
            <person name="Murdoch R.W."/>
            <person name="Higgins S."/>
            <person name="Loffler F."/>
        </authorList>
    </citation>
    <scope>NUCLEOTIDE SEQUENCE</scope>
</reference>
<keyword evidence="1" id="KW-1133">Transmembrane helix</keyword>
<evidence type="ECO:0000256" key="1">
    <source>
        <dbReference type="SAM" id="Phobius"/>
    </source>
</evidence>
<protein>
    <submittedName>
        <fullName evidence="2">Uncharacterized protein</fullName>
    </submittedName>
</protein>
<evidence type="ECO:0000313" key="2">
    <source>
        <dbReference type="EMBL" id="MPM76026.1"/>
    </source>
</evidence>
<feature type="transmembrane region" description="Helical" evidence="1">
    <location>
        <begin position="39"/>
        <end position="58"/>
    </location>
</feature>
<comment type="caution">
    <text evidence="2">The sequence shown here is derived from an EMBL/GenBank/DDBJ whole genome shotgun (WGS) entry which is preliminary data.</text>
</comment>
<dbReference type="AlphaFoldDB" id="A0A645CGD4"/>
<proteinExistence type="predicted"/>
<dbReference type="EMBL" id="VSSQ01027022">
    <property type="protein sequence ID" value="MPM76026.1"/>
    <property type="molecule type" value="Genomic_DNA"/>
</dbReference>
<sequence length="200" mass="21462">MLAAVTNPIAIQSRFEILSLNTISAITAVAAISKLLSNAALAAVVMVSANISSIGAAISSNTMAIVYGSSFFVSGCSVSAFPSSFSIRLTNPMPIPAPRYKNAASIIGDTSDNNSFENGELNAYNAAAATAKPMARVVFIFSISIIYRTPLLHNCQSLLHKSVNRSIKHLHCLIITVINSINYTVREMLLKYFLAYVINR</sequence>
<accession>A0A645CGD4</accession>
<keyword evidence="1" id="KW-0472">Membrane</keyword>
<gene>
    <name evidence="2" type="ORF">SDC9_123021</name>
</gene>
<feature type="transmembrane region" description="Helical" evidence="1">
    <location>
        <begin position="64"/>
        <end position="85"/>
    </location>
</feature>
<keyword evidence="1" id="KW-0812">Transmembrane</keyword>
<organism evidence="2">
    <name type="scientific">bioreactor metagenome</name>
    <dbReference type="NCBI Taxonomy" id="1076179"/>
    <lineage>
        <taxon>unclassified sequences</taxon>
        <taxon>metagenomes</taxon>
        <taxon>ecological metagenomes</taxon>
    </lineage>
</organism>
<name>A0A645CGD4_9ZZZZ</name>